<proteinExistence type="predicted"/>
<name>A0A317N0I8_9GAMM</name>
<protein>
    <recommendedName>
        <fullName evidence="4">Phage regulatory protein CII</fullName>
    </recommendedName>
</protein>
<dbReference type="RefSeq" id="WP_146213213.1">
    <property type="nucleotide sequence ID" value="NZ_QGTJ01000001.1"/>
</dbReference>
<dbReference type="GO" id="GO:0003677">
    <property type="term" value="F:DNA binding"/>
    <property type="evidence" value="ECO:0007669"/>
    <property type="project" value="InterPro"/>
</dbReference>
<evidence type="ECO:0008006" key="4">
    <source>
        <dbReference type="Google" id="ProtNLM"/>
    </source>
</evidence>
<evidence type="ECO:0000313" key="3">
    <source>
        <dbReference type="Proteomes" id="UP000246569"/>
    </source>
</evidence>
<gene>
    <name evidence="2" type="ORF">C7443_101503</name>
</gene>
<evidence type="ECO:0000313" key="2">
    <source>
        <dbReference type="EMBL" id="PWV66015.1"/>
    </source>
</evidence>
<dbReference type="EMBL" id="QGTJ01000001">
    <property type="protein sequence ID" value="PWV66015.1"/>
    <property type="molecule type" value="Genomic_DNA"/>
</dbReference>
<evidence type="ECO:0000256" key="1">
    <source>
        <dbReference type="SAM" id="MobiDB-lite"/>
    </source>
</evidence>
<feature type="region of interest" description="Disordered" evidence="1">
    <location>
        <begin position="137"/>
        <end position="161"/>
    </location>
</feature>
<dbReference type="Proteomes" id="UP000246569">
    <property type="component" value="Unassembled WGS sequence"/>
</dbReference>
<sequence>MDPHHDIQRAVYDTVHQYPAGVARLAEQMGRSAAVMYAKASGGGRNEMTVADLDALISITGDSRVLEVLAARHGLALRPAELHEPGCPLTAAADLAVQVGRVATEIVDALKDGRITPAESGAIQLILDELVASAHAARNATQPTQPTPAPALRSVRAGEAR</sequence>
<keyword evidence="3" id="KW-1185">Reference proteome</keyword>
<organism evidence="2 3">
    <name type="scientific">Plasticicumulans acidivorans</name>
    <dbReference type="NCBI Taxonomy" id="886464"/>
    <lineage>
        <taxon>Bacteria</taxon>
        <taxon>Pseudomonadati</taxon>
        <taxon>Pseudomonadota</taxon>
        <taxon>Gammaproteobacteria</taxon>
        <taxon>Candidatus Competibacteraceae</taxon>
        <taxon>Plasticicumulans</taxon>
    </lineage>
</organism>
<comment type="caution">
    <text evidence="2">The sequence shown here is derived from an EMBL/GenBank/DDBJ whole genome shotgun (WGS) entry which is preliminary data.</text>
</comment>
<dbReference type="InterPro" id="IPR009679">
    <property type="entry name" value="Phage_186_CII-like"/>
</dbReference>
<reference evidence="2 3" key="1">
    <citation type="submission" date="2018-05" db="EMBL/GenBank/DDBJ databases">
        <title>Genomic Encyclopedia of Type Strains, Phase IV (KMG-IV): sequencing the most valuable type-strain genomes for metagenomic binning, comparative biology and taxonomic classification.</title>
        <authorList>
            <person name="Goeker M."/>
        </authorList>
    </citation>
    <scope>NUCLEOTIDE SEQUENCE [LARGE SCALE GENOMIC DNA]</scope>
    <source>
        <strain evidence="2 3">DSM 23606</strain>
    </source>
</reference>
<dbReference type="AlphaFoldDB" id="A0A317N0I8"/>
<accession>A0A317N0I8</accession>
<dbReference type="Pfam" id="PF06892">
    <property type="entry name" value="Phage_CP76"/>
    <property type="match status" value="1"/>
</dbReference>